<accession>A0A4Y2I2X1</accession>
<evidence type="ECO:0000313" key="2">
    <source>
        <dbReference type="EMBL" id="GBM72087.1"/>
    </source>
</evidence>
<protein>
    <submittedName>
        <fullName evidence="2">Uncharacterized protein</fullName>
    </submittedName>
</protein>
<reference evidence="2 3" key="1">
    <citation type="journal article" date="2019" name="Sci. Rep.">
        <title>Orb-weaving spider Araneus ventricosus genome elucidates the spidroin gene catalogue.</title>
        <authorList>
            <person name="Kono N."/>
            <person name="Nakamura H."/>
            <person name="Ohtoshi R."/>
            <person name="Moran D.A.P."/>
            <person name="Shinohara A."/>
            <person name="Yoshida Y."/>
            <person name="Fujiwara M."/>
            <person name="Mori M."/>
            <person name="Tomita M."/>
            <person name="Arakawa K."/>
        </authorList>
    </citation>
    <scope>NUCLEOTIDE SEQUENCE [LARGE SCALE GENOMIC DNA]</scope>
</reference>
<dbReference type="AlphaFoldDB" id="A0A4Y2I2X1"/>
<name>A0A4Y2I2X1_ARAVE</name>
<dbReference type="Proteomes" id="UP000499080">
    <property type="component" value="Unassembled WGS sequence"/>
</dbReference>
<organism evidence="2 3">
    <name type="scientific">Araneus ventricosus</name>
    <name type="common">Orbweaver spider</name>
    <name type="synonym">Epeira ventricosa</name>
    <dbReference type="NCBI Taxonomy" id="182803"/>
    <lineage>
        <taxon>Eukaryota</taxon>
        <taxon>Metazoa</taxon>
        <taxon>Ecdysozoa</taxon>
        <taxon>Arthropoda</taxon>
        <taxon>Chelicerata</taxon>
        <taxon>Arachnida</taxon>
        <taxon>Araneae</taxon>
        <taxon>Araneomorphae</taxon>
        <taxon>Entelegynae</taxon>
        <taxon>Araneoidea</taxon>
        <taxon>Araneidae</taxon>
        <taxon>Araneus</taxon>
    </lineage>
</organism>
<sequence>MPDPNPSEGDSSSKEKDVSISGAKSQKIPTESLSKATPTFSKVISRPVAPVRAAVPSQRDSHVVLLRPKEDSTSEENRKRVETALTVRNSPARISCISKVSRGGLIIEVPSPEDLQALEVEIACFHALRSRSQNAVGHK</sequence>
<comment type="caution">
    <text evidence="2">The sequence shown here is derived from an EMBL/GenBank/DDBJ whole genome shotgun (WGS) entry which is preliminary data.</text>
</comment>
<evidence type="ECO:0000313" key="3">
    <source>
        <dbReference type="Proteomes" id="UP000499080"/>
    </source>
</evidence>
<dbReference type="EMBL" id="BGPR01002354">
    <property type="protein sequence ID" value="GBM72087.1"/>
    <property type="molecule type" value="Genomic_DNA"/>
</dbReference>
<evidence type="ECO:0000256" key="1">
    <source>
        <dbReference type="SAM" id="MobiDB-lite"/>
    </source>
</evidence>
<gene>
    <name evidence="2" type="ORF">AVEN_266503_1</name>
</gene>
<feature type="compositionally biased region" description="Polar residues" evidence="1">
    <location>
        <begin position="22"/>
        <end position="38"/>
    </location>
</feature>
<feature type="region of interest" description="Disordered" evidence="1">
    <location>
        <begin position="1"/>
        <end position="38"/>
    </location>
</feature>
<keyword evidence="3" id="KW-1185">Reference proteome</keyword>
<proteinExistence type="predicted"/>